<dbReference type="Proteomes" id="UP000438760">
    <property type="component" value="Unassembled WGS sequence"/>
</dbReference>
<reference evidence="1 2" key="1">
    <citation type="submission" date="2019-11" db="EMBL/GenBank/DDBJ databases">
        <title>Genome of Strain BIT-d1.</title>
        <authorList>
            <person name="Yang Y."/>
        </authorList>
    </citation>
    <scope>NUCLEOTIDE SEQUENCE [LARGE SCALE GENOMIC DNA]</scope>
    <source>
        <strain evidence="1 2">BIT-d1</strain>
    </source>
</reference>
<name>A0A6I3LJ84_9FLAO</name>
<accession>A0A6I3LJ84</accession>
<dbReference type="RefSeq" id="WP_155092340.1">
    <property type="nucleotide sequence ID" value="NZ_CP102754.1"/>
</dbReference>
<proteinExistence type="predicted"/>
<protein>
    <submittedName>
        <fullName evidence="1">Uncharacterized protein</fullName>
    </submittedName>
</protein>
<keyword evidence="2" id="KW-1185">Reference proteome</keyword>
<dbReference type="EMBL" id="WMJX01000017">
    <property type="protein sequence ID" value="MTG98313.1"/>
    <property type="molecule type" value="Genomic_DNA"/>
</dbReference>
<evidence type="ECO:0000313" key="2">
    <source>
        <dbReference type="Proteomes" id="UP000438760"/>
    </source>
</evidence>
<gene>
    <name evidence="1" type="ORF">GJV76_09270</name>
</gene>
<organism evidence="1 2">
    <name type="scientific">Myroides albus</name>
    <dbReference type="NCBI Taxonomy" id="2562892"/>
    <lineage>
        <taxon>Bacteria</taxon>
        <taxon>Pseudomonadati</taxon>
        <taxon>Bacteroidota</taxon>
        <taxon>Flavobacteriia</taxon>
        <taxon>Flavobacteriales</taxon>
        <taxon>Flavobacteriaceae</taxon>
        <taxon>Myroides</taxon>
    </lineage>
</organism>
<comment type="caution">
    <text evidence="1">The sequence shown here is derived from an EMBL/GenBank/DDBJ whole genome shotgun (WGS) entry which is preliminary data.</text>
</comment>
<evidence type="ECO:0000313" key="1">
    <source>
        <dbReference type="EMBL" id="MTG98313.1"/>
    </source>
</evidence>
<sequence length="57" mass="6662">MNVIISFTLFLINTICSLIGMSIDDVNIQEQVIPKKEKIEWIVYQGENRKDGSREYK</sequence>
<dbReference type="AlphaFoldDB" id="A0A6I3LJ84"/>